<feature type="short sequence motif" description="L-lysine recognition motif" evidence="3">
    <location>
        <begin position="435"/>
        <end position="438"/>
    </location>
</feature>
<comment type="catalytic activity">
    <reaction evidence="3">
        <text>UDP-N-acetyl-alpha-D-muramoyl-L-alanyl-D-glutamate + L-lysine + ATP = UDP-N-acetyl-alpha-D-muramoyl-L-alanyl-gamma-D-glutamyl-L-lysine + ADP + phosphate + H(+)</text>
        <dbReference type="Rhea" id="RHEA:17969"/>
        <dbReference type="ChEBI" id="CHEBI:15378"/>
        <dbReference type="ChEBI" id="CHEBI:30616"/>
        <dbReference type="ChEBI" id="CHEBI:32551"/>
        <dbReference type="ChEBI" id="CHEBI:43474"/>
        <dbReference type="ChEBI" id="CHEBI:83900"/>
        <dbReference type="ChEBI" id="CHEBI:83903"/>
        <dbReference type="ChEBI" id="CHEBI:456216"/>
        <dbReference type="EC" id="6.3.2.7"/>
    </reaction>
</comment>
<dbReference type="Proteomes" id="UP001597156">
    <property type="component" value="Unassembled WGS sequence"/>
</dbReference>
<dbReference type="GO" id="GO:0008765">
    <property type="term" value="F:UDP-N-acetylmuramoylalanyl-D-glutamate-2,6-diaminopimelate ligase activity"/>
    <property type="evidence" value="ECO:0007669"/>
    <property type="project" value="UniProtKB-EC"/>
</dbReference>
<dbReference type="NCBIfam" id="NF001130">
    <property type="entry name" value="PRK00139.2-4"/>
    <property type="match status" value="1"/>
</dbReference>
<dbReference type="Gene3D" id="3.40.1190.10">
    <property type="entry name" value="Mur-like, catalytic domain"/>
    <property type="match status" value="1"/>
</dbReference>
<dbReference type="SUPFAM" id="SSF53623">
    <property type="entry name" value="MurD-like peptide ligases, catalytic domain"/>
    <property type="match status" value="1"/>
</dbReference>
<evidence type="ECO:0000313" key="7">
    <source>
        <dbReference type="EMBL" id="MFD1125423.1"/>
    </source>
</evidence>
<reference evidence="8" key="1">
    <citation type="journal article" date="2019" name="Int. J. Syst. Evol. Microbiol.">
        <title>The Global Catalogue of Microorganisms (GCM) 10K type strain sequencing project: providing services to taxonomists for standard genome sequencing and annotation.</title>
        <authorList>
            <consortium name="The Broad Institute Genomics Platform"/>
            <consortium name="The Broad Institute Genome Sequencing Center for Infectious Disease"/>
            <person name="Wu L."/>
            <person name="Ma J."/>
        </authorList>
    </citation>
    <scope>NUCLEOTIDE SEQUENCE [LARGE SCALE GENOMIC DNA]</scope>
    <source>
        <strain evidence="8">CCUG 71848</strain>
    </source>
</reference>
<protein>
    <recommendedName>
        <fullName evidence="3">UDP-N-acetylmuramoyl-L-alanyl-D-glutamate--L-lysine ligase</fullName>
        <ecNumber evidence="3">6.3.2.7</ecNumber>
    </recommendedName>
    <alternativeName>
        <fullName evidence="3">L-lysine-adding enzyme</fullName>
    </alternativeName>
    <alternativeName>
        <fullName evidence="3">UDP-MurNAc-L-Ala-D-Glu:L-Lys ligase</fullName>
    </alternativeName>
    <alternativeName>
        <fullName evidence="3">UDP-MurNAc-tripeptide synthetase</fullName>
    </alternativeName>
    <alternativeName>
        <fullName evidence="3">UDP-N-acetylmuramyl-tripeptide synthetase</fullName>
    </alternativeName>
</protein>
<keyword evidence="3 4" id="KW-0573">Peptidoglycan synthesis</keyword>
<feature type="binding site" evidence="3">
    <location>
        <position position="193"/>
    </location>
    <ligand>
        <name>UDP-N-acetyl-alpha-D-muramoyl-L-alanyl-D-glutamate</name>
        <dbReference type="ChEBI" id="CHEBI:83900"/>
    </ligand>
</feature>
<evidence type="ECO:0000259" key="6">
    <source>
        <dbReference type="Pfam" id="PF08245"/>
    </source>
</evidence>
<dbReference type="Pfam" id="PF08245">
    <property type="entry name" value="Mur_ligase_M"/>
    <property type="match status" value="1"/>
</dbReference>
<evidence type="ECO:0000256" key="1">
    <source>
        <dbReference type="ARBA" id="ARBA00004752"/>
    </source>
</evidence>
<keyword evidence="3 7" id="KW-0436">Ligase</keyword>
<keyword evidence="8" id="KW-1185">Reference proteome</keyword>
<evidence type="ECO:0000256" key="3">
    <source>
        <dbReference type="HAMAP-Rule" id="MF_00208"/>
    </source>
</evidence>
<dbReference type="RefSeq" id="WP_191981328.1">
    <property type="nucleotide sequence ID" value="NZ_JBHTLH010000027.1"/>
</dbReference>
<dbReference type="Pfam" id="PF02875">
    <property type="entry name" value="Mur_ligase_C"/>
    <property type="match status" value="1"/>
</dbReference>
<feature type="binding site" evidence="3">
    <location>
        <position position="44"/>
    </location>
    <ligand>
        <name>UDP-N-acetyl-alpha-D-muramoyl-L-alanyl-D-glutamate</name>
        <dbReference type="ChEBI" id="CHEBI:83900"/>
    </ligand>
</feature>
<organism evidence="7 8">
    <name type="scientific">Lentilactobacillus raoultii</name>
    <dbReference type="NCBI Taxonomy" id="1987503"/>
    <lineage>
        <taxon>Bacteria</taxon>
        <taxon>Bacillati</taxon>
        <taxon>Bacillota</taxon>
        <taxon>Bacilli</taxon>
        <taxon>Lactobacillales</taxon>
        <taxon>Lactobacillaceae</taxon>
        <taxon>Lentilactobacillus</taxon>
    </lineage>
</organism>
<dbReference type="HAMAP" id="MF_00208">
    <property type="entry name" value="MurE"/>
    <property type="match status" value="1"/>
</dbReference>
<evidence type="ECO:0000313" key="8">
    <source>
        <dbReference type="Proteomes" id="UP001597156"/>
    </source>
</evidence>
<name>A0ABW3PNA6_9LACO</name>
<comment type="subcellular location">
    <subcellularLocation>
        <location evidence="3 4">Cytoplasm</location>
    </subcellularLocation>
</comment>
<feature type="binding site" evidence="3">
    <location>
        <begin position="120"/>
        <end position="126"/>
    </location>
    <ligand>
        <name>ATP</name>
        <dbReference type="ChEBI" id="CHEBI:30616"/>
    </ligand>
</feature>
<dbReference type="InterPro" id="IPR005761">
    <property type="entry name" value="UDP-N-AcMur-Glu-dNH2Pim_ligase"/>
</dbReference>
<keyword evidence="3" id="KW-0460">Magnesium</keyword>
<dbReference type="Gene3D" id="3.40.1390.10">
    <property type="entry name" value="MurE/MurF, N-terminal domain"/>
    <property type="match status" value="1"/>
</dbReference>
<comment type="similarity">
    <text evidence="2 3">Belongs to the MurCDEF family. MurE subfamily.</text>
</comment>
<comment type="pathway">
    <text evidence="1 3 4">Cell wall biogenesis; peptidoglycan biosynthesis.</text>
</comment>
<evidence type="ECO:0000259" key="5">
    <source>
        <dbReference type="Pfam" id="PF02875"/>
    </source>
</evidence>
<dbReference type="PANTHER" id="PTHR23135">
    <property type="entry name" value="MUR LIGASE FAMILY MEMBER"/>
    <property type="match status" value="1"/>
</dbReference>
<dbReference type="PANTHER" id="PTHR23135:SF4">
    <property type="entry name" value="UDP-N-ACETYLMURAMOYL-L-ALANYL-D-GLUTAMATE--2,6-DIAMINOPIMELATE LIGASE MURE HOMOLOG, CHLOROPLASTIC"/>
    <property type="match status" value="1"/>
</dbReference>
<keyword evidence="3" id="KW-0067">ATP-binding</keyword>
<dbReference type="NCBIfam" id="TIGR01085">
    <property type="entry name" value="murE"/>
    <property type="match status" value="1"/>
</dbReference>
<evidence type="ECO:0000256" key="4">
    <source>
        <dbReference type="RuleBase" id="RU004135"/>
    </source>
</evidence>
<feature type="domain" description="Mur ligase central" evidence="6">
    <location>
        <begin position="119"/>
        <end position="338"/>
    </location>
</feature>
<feature type="binding site" evidence="3">
    <location>
        <position position="201"/>
    </location>
    <ligand>
        <name>UDP-N-acetyl-alpha-D-muramoyl-L-alanyl-D-glutamate</name>
        <dbReference type="ChEBI" id="CHEBI:83900"/>
    </ligand>
</feature>
<keyword evidence="3 4" id="KW-0961">Cell wall biogenesis/degradation</keyword>
<keyword evidence="3 4" id="KW-0133">Cell shape</keyword>
<dbReference type="SUPFAM" id="SSF63418">
    <property type="entry name" value="MurE/MurF N-terminal domain"/>
    <property type="match status" value="1"/>
</dbReference>
<feature type="binding site" evidence="3">
    <location>
        <begin position="166"/>
        <end position="167"/>
    </location>
    <ligand>
        <name>UDP-N-acetyl-alpha-D-muramoyl-L-alanyl-D-glutamate</name>
        <dbReference type="ChEBI" id="CHEBI:83900"/>
    </ligand>
</feature>
<comment type="caution">
    <text evidence="3">Lacks conserved residue(s) required for the propagation of feature annotation.</text>
</comment>
<feature type="domain" description="Mur ligase C-terminal" evidence="5">
    <location>
        <begin position="361"/>
        <end position="489"/>
    </location>
</feature>
<dbReference type="InterPro" id="IPR035911">
    <property type="entry name" value="MurE/MurF_N"/>
</dbReference>
<keyword evidence="3" id="KW-0547">Nucleotide-binding</keyword>
<dbReference type="Gene3D" id="3.90.190.20">
    <property type="entry name" value="Mur ligase, C-terminal domain"/>
    <property type="match status" value="1"/>
</dbReference>
<sequence>MEGASILAQITVDEVLMLLKEHDLLIKSQFSSLDQSFNSIAYNSKAVSNDCLFFCKGNFHEAYLADAKQRGAKGYVSEKPYDNIAIPGIIVKNIQKAMSLLSAAFFGFPQNDLPTIAYTGTKGKTTSAYFTKSILDHVYNRKVALFSTINTVLGPHSGDVIKSSLTTPESLDLFTNMTKALQKGMTHLVMEVSSQAYKKQRVYNLHYDVGVFLNISPDHIGRNEHPTFADYLHCKEQLLVNAKRCVINADSDHMVDVYYTAKATSQPEDIFVYHRKGSTQNAQLPKDIEYESLADSLSENKIKITSISDKAKQLGIDGTYEISLPGDYNEGNAVAAAITSAMMGAKPAEIADGLAHTRVPGRMEIYPTQSHGTIYVDYAHNYGSLHSVLTFLKKQSPTGRVIVITGSTGDKGIDRRKGLGKAINESANIAYLTTDDPATEDPKVIADEIAAHIDSKRVKTTYIANRQAAIEQAVTHSQQGDMVVVAGKGHDAFQKINGKNVPYPGDATIVANLVKGL</sequence>
<feature type="modified residue" description="N6-carboxylysine" evidence="3">
    <location>
        <position position="235"/>
    </location>
</feature>
<keyword evidence="3 4" id="KW-0132">Cell division</keyword>
<keyword evidence="3" id="KW-0963">Cytoplasm</keyword>
<evidence type="ECO:0000256" key="2">
    <source>
        <dbReference type="ARBA" id="ARBA00005898"/>
    </source>
</evidence>
<dbReference type="EC" id="6.3.2.7" evidence="3"/>
<comment type="PTM">
    <text evidence="3">Carboxylation is probably crucial for Mg(2+) binding and, consequently, for the gamma-phosphate positioning of ATP.</text>
</comment>
<dbReference type="SUPFAM" id="SSF53244">
    <property type="entry name" value="MurD-like peptide ligases, peptide-binding domain"/>
    <property type="match status" value="1"/>
</dbReference>
<proteinExistence type="inferred from homology"/>
<dbReference type="InterPro" id="IPR013221">
    <property type="entry name" value="Mur_ligase_cen"/>
</dbReference>
<dbReference type="InterPro" id="IPR036565">
    <property type="entry name" value="Mur-like_cat_sf"/>
</dbReference>
<keyword evidence="3 4" id="KW-0131">Cell cycle</keyword>
<gene>
    <name evidence="3" type="primary">murE</name>
    <name evidence="7" type="ORF">ACFQ22_08655</name>
</gene>
<comment type="caution">
    <text evidence="7">The sequence shown here is derived from an EMBL/GenBank/DDBJ whole genome shotgun (WGS) entry which is preliminary data.</text>
</comment>
<comment type="cofactor">
    <cofactor evidence="3">
        <name>Mg(2+)</name>
        <dbReference type="ChEBI" id="CHEBI:18420"/>
    </cofactor>
</comment>
<dbReference type="InterPro" id="IPR004101">
    <property type="entry name" value="Mur_ligase_C"/>
</dbReference>
<accession>A0ABW3PNA6</accession>
<dbReference type="EMBL" id="JBHTLH010000027">
    <property type="protein sequence ID" value="MFD1125423.1"/>
    <property type="molecule type" value="Genomic_DNA"/>
</dbReference>
<dbReference type="InterPro" id="IPR036615">
    <property type="entry name" value="Mur_ligase_C_dom_sf"/>
</dbReference>
<comment type="function">
    <text evidence="3">Catalyzes the addition of L-lysine to the nucleotide precursor UDP-N-acetylmuramoyl-L-alanyl-D-glutamate (UMAG) in the biosynthesis of bacterial cell-wall peptidoglycan.</text>
</comment>